<feature type="domain" description="DUF4485" evidence="1">
    <location>
        <begin position="18"/>
        <end position="91"/>
    </location>
</feature>
<evidence type="ECO:0000313" key="2">
    <source>
        <dbReference type="EMBL" id="JAC08454.1"/>
    </source>
</evidence>
<feature type="non-terminal residue" evidence="2">
    <location>
        <position position="1"/>
    </location>
</feature>
<dbReference type="Pfam" id="PF14846">
    <property type="entry name" value="DUF4485"/>
    <property type="match status" value="1"/>
</dbReference>
<dbReference type="AlphaFoldDB" id="A0A023EIL8"/>
<dbReference type="EMBL" id="GAPW01005144">
    <property type="protein sequence ID" value="JAC08454.1"/>
    <property type="molecule type" value="mRNA"/>
</dbReference>
<dbReference type="InterPro" id="IPR027831">
    <property type="entry name" value="DUF4485"/>
</dbReference>
<dbReference type="VEuPathDB" id="VectorBase:AALC636_009576"/>
<organism evidence="2">
    <name type="scientific">Aedes albopictus</name>
    <name type="common">Asian tiger mosquito</name>
    <name type="synonym">Stegomyia albopicta</name>
    <dbReference type="NCBI Taxonomy" id="7160"/>
    <lineage>
        <taxon>Eukaryota</taxon>
        <taxon>Metazoa</taxon>
        <taxon>Ecdysozoa</taxon>
        <taxon>Arthropoda</taxon>
        <taxon>Hexapoda</taxon>
        <taxon>Insecta</taxon>
        <taxon>Pterygota</taxon>
        <taxon>Neoptera</taxon>
        <taxon>Endopterygota</taxon>
        <taxon>Diptera</taxon>
        <taxon>Nematocera</taxon>
        <taxon>Culicoidea</taxon>
        <taxon>Culicidae</taxon>
        <taxon>Culicinae</taxon>
        <taxon>Aedini</taxon>
        <taxon>Aedes</taxon>
        <taxon>Stegomyia</taxon>
    </lineage>
</organism>
<protein>
    <recommendedName>
        <fullName evidence="1">DUF4485 domain-containing protein</fullName>
    </recommendedName>
</protein>
<evidence type="ECO:0000259" key="1">
    <source>
        <dbReference type="Pfam" id="PF14846"/>
    </source>
</evidence>
<name>A0A023EIL8_AEDAL</name>
<dbReference type="VEuPathDB" id="VectorBase:AALFPA_054880"/>
<proteinExistence type="evidence at transcript level"/>
<reference evidence="2" key="1">
    <citation type="journal article" date="2014" name="PLoS Negl. Trop. Dis.">
        <title>Identification and characterization of seminal fluid proteins in the Asian tiger mosquito, Aedes albopictus.</title>
        <authorList>
            <person name="Boes K.E."/>
            <person name="Ribeiro J.M."/>
            <person name="Wong A."/>
            <person name="Harrington L.C."/>
            <person name="Wolfner M.F."/>
            <person name="Sirot L.K."/>
        </authorList>
    </citation>
    <scope>NUCLEOTIDE SEQUENCE</scope>
    <source>
        <tissue evidence="2">Reproductive organs</tissue>
    </source>
</reference>
<sequence>HTLPLAMAGTMDELLKELNYDFNYLLHEVRAASRNLNLESRRTVEAWIQKLSATNQSMEEVRLRNDFLFYLARSCEEGTLMPPFDQRPPSGYVLNSSHLMPMLGTEMTASTSTRPIYEAYSGPAASAGQSQKAELFKRSPDGGAFLVSQPVPRCGAFCYLAVVSKQPK</sequence>
<accession>A0A023EIL8</accession>